<dbReference type="AlphaFoldDB" id="A0A376G2Z5"/>
<proteinExistence type="predicted"/>
<keyword evidence="1" id="KW-0472">Membrane</keyword>
<keyword evidence="1" id="KW-0812">Transmembrane</keyword>
<evidence type="ECO:0000313" key="2">
    <source>
        <dbReference type="EMBL" id="STD53036.1"/>
    </source>
</evidence>
<feature type="transmembrane region" description="Helical" evidence="1">
    <location>
        <begin position="21"/>
        <end position="42"/>
    </location>
</feature>
<accession>A0A376G2Z5</accession>
<reference evidence="2 3" key="1">
    <citation type="submission" date="2018-06" db="EMBL/GenBank/DDBJ databases">
        <authorList>
            <consortium name="Pathogen Informatics"/>
            <person name="Doyle S."/>
        </authorList>
    </citation>
    <scope>NUCLEOTIDE SEQUENCE [LARGE SCALE GENOMIC DNA]</scope>
    <source>
        <strain evidence="2 3">NCTC13456</strain>
    </source>
</reference>
<evidence type="ECO:0000313" key="3">
    <source>
        <dbReference type="Proteomes" id="UP000254737"/>
    </source>
</evidence>
<protein>
    <submittedName>
        <fullName evidence="2">Uncharacterized protein</fullName>
    </submittedName>
</protein>
<gene>
    <name evidence="2" type="ORF">NCTC13456_00253</name>
</gene>
<sequence length="44" mass="4867">MQSKKISKSKKVGFGSKTINYKDIVIVSILIIVVALTILKFLNS</sequence>
<dbReference type="Proteomes" id="UP000254737">
    <property type="component" value="Unassembled WGS sequence"/>
</dbReference>
<evidence type="ECO:0000256" key="1">
    <source>
        <dbReference type="SAM" id="Phobius"/>
    </source>
</evidence>
<keyword evidence="1" id="KW-1133">Transmembrane helix</keyword>
<name>A0A376G2Z5_9FLAO</name>
<organism evidence="2 3">
    <name type="scientific">Empedobacter falsenii</name>
    <dbReference type="NCBI Taxonomy" id="343874"/>
    <lineage>
        <taxon>Bacteria</taxon>
        <taxon>Pseudomonadati</taxon>
        <taxon>Bacteroidota</taxon>
        <taxon>Flavobacteriia</taxon>
        <taxon>Flavobacteriales</taxon>
        <taxon>Weeksellaceae</taxon>
        <taxon>Empedobacter</taxon>
    </lineage>
</organism>
<dbReference type="EMBL" id="UFXS01000001">
    <property type="protein sequence ID" value="STD53036.1"/>
    <property type="molecule type" value="Genomic_DNA"/>
</dbReference>